<dbReference type="Proteomes" id="UP000265566">
    <property type="component" value="Chromosome 7"/>
</dbReference>
<protein>
    <submittedName>
        <fullName evidence="1">Uncharacterized protein</fullName>
    </submittedName>
</protein>
<name>A0A396GW91_MEDTR</name>
<dbReference type="Gramene" id="rna39711">
    <property type="protein sequence ID" value="RHN45396.1"/>
    <property type="gene ID" value="gene39711"/>
</dbReference>
<proteinExistence type="predicted"/>
<sequence length="51" mass="5589">MTIKKAADPFDVSFCVIPNANAGLTDIDKRSIANQSHCDVKLANMPLSRRD</sequence>
<dbReference type="AlphaFoldDB" id="A0A396GW91"/>
<gene>
    <name evidence="1" type="ORF">MtrunA17_Chr7g0230541</name>
</gene>
<accession>A0A396GW91</accession>
<dbReference type="EMBL" id="PSQE01000007">
    <property type="protein sequence ID" value="RHN45396.1"/>
    <property type="molecule type" value="Genomic_DNA"/>
</dbReference>
<comment type="caution">
    <text evidence="1">The sequence shown here is derived from an EMBL/GenBank/DDBJ whole genome shotgun (WGS) entry which is preliminary data.</text>
</comment>
<organism evidence="1">
    <name type="scientific">Medicago truncatula</name>
    <name type="common">Barrel medic</name>
    <name type="synonym">Medicago tribuloides</name>
    <dbReference type="NCBI Taxonomy" id="3880"/>
    <lineage>
        <taxon>Eukaryota</taxon>
        <taxon>Viridiplantae</taxon>
        <taxon>Streptophyta</taxon>
        <taxon>Embryophyta</taxon>
        <taxon>Tracheophyta</taxon>
        <taxon>Spermatophyta</taxon>
        <taxon>Magnoliopsida</taxon>
        <taxon>eudicotyledons</taxon>
        <taxon>Gunneridae</taxon>
        <taxon>Pentapetalae</taxon>
        <taxon>rosids</taxon>
        <taxon>fabids</taxon>
        <taxon>Fabales</taxon>
        <taxon>Fabaceae</taxon>
        <taxon>Papilionoideae</taxon>
        <taxon>50 kb inversion clade</taxon>
        <taxon>NPAAA clade</taxon>
        <taxon>Hologalegina</taxon>
        <taxon>IRL clade</taxon>
        <taxon>Trifolieae</taxon>
        <taxon>Medicago</taxon>
    </lineage>
</organism>
<evidence type="ECO:0000313" key="1">
    <source>
        <dbReference type="EMBL" id="RHN45396.1"/>
    </source>
</evidence>
<reference evidence="1" key="1">
    <citation type="journal article" date="2018" name="Nat. Plants">
        <title>Whole-genome landscape of Medicago truncatula symbiotic genes.</title>
        <authorList>
            <person name="Pecrix Y."/>
            <person name="Gamas P."/>
            <person name="Carrere S."/>
        </authorList>
    </citation>
    <scope>NUCLEOTIDE SEQUENCE</scope>
    <source>
        <tissue evidence="1">Leaves</tissue>
    </source>
</reference>